<feature type="compositionally biased region" description="Acidic residues" evidence="1">
    <location>
        <begin position="183"/>
        <end position="193"/>
    </location>
</feature>
<keyword evidence="2" id="KW-0472">Membrane</keyword>
<proteinExistence type="predicted"/>
<accession>A0A6C0IUR1</accession>
<keyword evidence="2" id="KW-0812">Transmembrane</keyword>
<keyword evidence="2" id="KW-1133">Transmembrane helix</keyword>
<evidence type="ECO:0008006" key="4">
    <source>
        <dbReference type="Google" id="ProtNLM"/>
    </source>
</evidence>
<feature type="compositionally biased region" description="Polar residues" evidence="1">
    <location>
        <begin position="194"/>
        <end position="209"/>
    </location>
</feature>
<evidence type="ECO:0000256" key="2">
    <source>
        <dbReference type="SAM" id="Phobius"/>
    </source>
</evidence>
<dbReference type="AlphaFoldDB" id="A0A6C0IUR1"/>
<reference evidence="3" key="1">
    <citation type="journal article" date="2020" name="Nature">
        <title>Giant virus diversity and host interactions through global metagenomics.</title>
        <authorList>
            <person name="Schulz F."/>
            <person name="Roux S."/>
            <person name="Paez-Espino D."/>
            <person name="Jungbluth S."/>
            <person name="Walsh D.A."/>
            <person name="Denef V.J."/>
            <person name="McMahon K.D."/>
            <person name="Konstantinidis K.T."/>
            <person name="Eloe-Fadrosh E.A."/>
            <person name="Kyrpides N.C."/>
            <person name="Woyke T."/>
        </authorList>
    </citation>
    <scope>NUCLEOTIDE SEQUENCE</scope>
    <source>
        <strain evidence="3">GVMAG-M-3300024302-11</strain>
    </source>
</reference>
<feature type="region of interest" description="Disordered" evidence="1">
    <location>
        <begin position="170"/>
        <end position="223"/>
    </location>
</feature>
<sequence>MNINLEHYIIIIIIFAFIYLKYESSCNKRTIEKMSSTDDKVAAAKATNDIKAEINKIYKEDIEHIRNLAEMSTILQTKDGLIIPNNVIIKGNLTLDSIFSHVQPGSIFAYNGTVAPSSWAICDGQNGTPDLRGRFITGHTKSITEINNKGGENKHKLSIKELASHDHKIINDGNHRHSFNLSENEDGSSDDDFQSMTKSNPSKTTSGAGSHNHGGSTGYVGSNYSYENRPPYYVLMYIMKK</sequence>
<protein>
    <recommendedName>
        <fullName evidence="4">Phage tail collar domain-containing protein</fullName>
    </recommendedName>
</protein>
<evidence type="ECO:0000256" key="1">
    <source>
        <dbReference type="SAM" id="MobiDB-lite"/>
    </source>
</evidence>
<evidence type="ECO:0000313" key="3">
    <source>
        <dbReference type="EMBL" id="QHT96215.1"/>
    </source>
</evidence>
<name>A0A6C0IUR1_9ZZZZ</name>
<organism evidence="3">
    <name type="scientific">viral metagenome</name>
    <dbReference type="NCBI Taxonomy" id="1070528"/>
    <lineage>
        <taxon>unclassified sequences</taxon>
        <taxon>metagenomes</taxon>
        <taxon>organismal metagenomes</taxon>
    </lineage>
</organism>
<dbReference type="CDD" id="cd22641">
    <property type="entry name" value="C24-like"/>
    <property type="match status" value="1"/>
</dbReference>
<dbReference type="SUPFAM" id="SSF88874">
    <property type="entry name" value="Receptor-binding domain of short tail fibre protein gp12"/>
    <property type="match status" value="1"/>
</dbReference>
<feature type="transmembrane region" description="Helical" evidence="2">
    <location>
        <begin position="6"/>
        <end position="22"/>
    </location>
</feature>
<dbReference type="EMBL" id="MN740254">
    <property type="protein sequence ID" value="QHT96215.1"/>
    <property type="molecule type" value="Genomic_DNA"/>
</dbReference>